<evidence type="ECO:0000313" key="3">
    <source>
        <dbReference type="EMBL" id="KUN17197.1"/>
    </source>
</evidence>
<name>A0A101PT66_STRCK</name>
<dbReference type="Proteomes" id="UP000053398">
    <property type="component" value="Unassembled WGS sequence"/>
</dbReference>
<keyword evidence="2" id="KW-0472">Membrane</keyword>
<feature type="region of interest" description="Disordered" evidence="1">
    <location>
        <begin position="1"/>
        <end position="24"/>
    </location>
</feature>
<sequence>MAGSAPYDDVPSYRPGGGPGYQAPPGPRSVAAGRLWATGAATAVVAALVAVVATMFVRGVLDVPLFAPRGAGVWGDVTTGYLAAWAAAGAVVGTGLLHLLLLTVARPRAFFVWIAGLATVALALLPFTTDLASDARLATAAVFLAVGATITGLLSATAYSVAPDRGDGTW</sequence>
<dbReference type="EMBL" id="LMWP01000050">
    <property type="protein sequence ID" value="KUN17197.1"/>
    <property type="molecule type" value="Genomic_DNA"/>
</dbReference>
<feature type="transmembrane region" description="Helical" evidence="2">
    <location>
        <begin position="35"/>
        <end position="61"/>
    </location>
</feature>
<reference evidence="3 4" key="1">
    <citation type="submission" date="2015-10" db="EMBL/GenBank/DDBJ databases">
        <title>Draft genome sequence of Streptomyces corchorusii DSM 40340, type strain for the species Streptomyces corchorusii.</title>
        <authorList>
            <person name="Ruckert C."/>
            <person name="Winkler A."/>
            <person name="Kalinowski J."/>
            <person name="Kampfer P."/>
            <person name="Glaeser S."/>
        </authorList>
    </citation>
    <scope>NUCLEOTIDE SEQUENCE [LARGE SCALE GENOMIC DNA]</scope>
    <source>
        <strain evidence="3 4">DSM 40340</strain>
    </source>
</reference>
<protein>
    <submittedName>
        <fullName evidence="3">Uncharacterized protein</fullName>
    </submittedName>
</protein>
<evidence type="ECO:0000313" key="4">
    <source>
        <dbReference type="Proteomes" id="UP000053398"/>
    </source>
</evidence>
<dbReference type="RefSeq" id="WP_058084834.1">
    <property type="nucleotide sequence ID" value="NZ_KQ948371.1"/>
</dbReference>
<accession>A0A101PT66</accession>
<evidence type="ECO:0000256" key="2">
    <source>
        <dbReference type="SAM" id="Phobius"/>
    </source>
</evidence>
<gene>
    <name evidence="3" type="ORF">AQJ11_38700</name>
</gene>
<feature type="transmembrane region" description="Helical" evidence="2">
    <location>
        <begin position="140"/>
        <end position="162"/>
    </location>
</feature>
<keyword evidence="2" id="KW-0812">Transmembrane</keyword>
<comment type="caution">
    <text evidence="3">The sequence shown here is derived from an EMBL/GenBank/DDBJ whole genome shotgun (WGS) entry which is preliminary data.</text>
</comment>
<dbReference type="InterPro" id="IPR045713">
    <property type="entry name" value="DUF6069"/>
</dbReference>
<keyword evidence="2" id="KW-1133">Transmembrane helix</keyword>
<proteinExistence type="predicted"/>
<keyword evidence="4" id="KW-1185">Reference proteome</keyword>
<evidence type="ECO:0000256" key="1">
    <source>
        <dbReference type="SAM" id="MobiDB-lite"/>
    </source>
</evidence>
<feature type="transmembrane region" description="Helical" evidence="2">
    <location>
        <begin position="109"/>
        <end position="128"/>
    </location>
</feature>
<dbReference type="AlphaFoldDB" id="A0A101PT66"/>
<dbReference type="Pfam" id="PF19545">
    <property type="entry name" value="DUF6069"/>
    <property type="match status" value="1"/>
</dbReference>
<organism evidence="3 4">
    <name type="scientific">Streptomyces corchorusii</name>
    <name type="common">Streptomyces chibaensis</name>
    <dbReference type="NCBI Taxonomy" id="1903"/>
    <lineage>
        <taxon>Bacteria</taxon>
        <taxon>Bacillati</taxon>
        <taxon>Actinomycetota</taxon>
        <taxon>Actinomycetes</taxon>
        <taxon>Kitasatosporales</taxon>
        <taxon>Streptomycetaceae</taxon>
        <taxon>Streptomyces</taxon>
    </lineage>
</organism>
<feature type="transmembrane region" description="Helical" evidence="2">
    <location>
        <begin position="81"/>
        <end position="102"/>
    </location>
</feature>